<feature type="region of interest" description="Disordered" evidence="1">
    <location>
        <begin position="81"/>
        <end position="108"/>
    </location>
</feature>
<sequence length="108" mass="12121">MQECLAIRREFGQYRRGLYAGIARVRPLMAQRDGRRQARAERISETLNASGTRRCNRVCIIGQVTVAAGPLAELCAQRRVANDQPQGSHRNAAPHRTKSTPFPNGHWL</sequence>
<evidence type="ECO:0000313" key="2">
    <source>
        <dbReference type="EMBL" id="TFK90014.1"/>
    </source>
</evidence>
<evidence type="ECO:0000313" key="3">
    <source>
        <dbReference type="Proteomes" id="UP000308197"/>
    </source>
</evidence>
<organism evidence="2 3">
    <name type="scientific">Polyporus arcularius HHB13444</name>
    <dbReference type="NCBI Taxonomy" id="1314778"/>
    <lineage>
        <taxon>Eukaryota</taxon>
        <taxon>Fungi</taxon>
        <taxon>Dikarya</taxon>
        <taxon>Basidiomycota</taxon>
        <taxon>Agaricomycotina</taxon>
        <taxon>Agaricomycetes</taxon>
        <taxon>Polyporales</taxon>
        <taxon>Polyporaceae</taxon>
        <taxon>Polyporus</taxon>
    </lineage>
</organism>
<name>A0A5C3PJP7_9APHY</name>
<evidence type="ECO:0000256" key="1">
    <source>
        <dbReference type="SAM" id="MobiDB-lite"/>
    </source>
</evidence>
<dbReference type="EMBL" id="ML211058">
    <property type="protein sequence ID" value="TFK90014.1"/>
    <property type="molecule type" value="Genomic_DNA"/>
</dbReference>
<dbReference type="InParanoid" id="A0A5C3PJP7"/>
<dbReference type="Proteomes" id="UP000308197">
    <property type="component" value="Unassembled WGS sequence"/>
</dbReference>
<accession>A0A5C3PJP7</accession>
<keyword evidence="3" id="KW-1185">Reference proteome</keyword>
<proteinExistence type="predicted"/>
<reference evidence="2 3" key="1">
    <citation type="journal article" date="2019" name="Nat. Ecol. Evol.">
        <title>Megaphylogeny resolves global patterns of mushroom evolution.</title>
        <authorList>
            <person name="Varga T."/>
            <person name="Krizsan K."/>
            <person name="Foldi C."/>
            <person name="Dima B."/>
            <person name="Sanchez-Garcia M."/>
            <person name="Sanchez-Ramirez S."/>
            <person name="Szollosi G.J."/>
            <person name="Szarkandi J.G."/>
            <person name="Papp V."/>
            <person name="Albert L."/>
            <person name="Andreopoulos W."/>
            <person name="Angelini C."/>
            <person name="Antonin V."/>
            <person name="Barry K.W."/>
            <person name="Bougher N.L."/>
            <person name="Buchanan P."/>
            <person name="Buyck B."/>
            <person name="Bense V."/>
            <person name="Catcheside P."/>
            <person name="Chovatia M."/>
            <person name="Cooper J."/>
            <person name="Damon W."/>
            <person name="Desjardin D."/>
            <person name="Finy P."/>
            <person name="Geml J."/>
            <person name="Haridas S."/>
            <person name="Hughes K."/>
            <person name="Justo A."/>
            <person name="Karasinski D."/>
            <person name="Kautmanova I."/>
            <person name="Kiss B."/>
            <person name="Kocsube S."/>
            <person name="Kotiranta H."/>
            <person name="LaButti K.M."/>
            <person name="Lechner B.E."/>
            <person name="Liimatainen K."/>
            <person name="Lipzen A."/>
            <person name="Lukacs Z."/>
            <person name="Mihaltcheva S."/>
            <person name="Morgado L.N."/>
            <person name="Niskanen T."/>
            <person name="Noordeloos M.E."/>
            <person name="Ohm R.A."/>
            <person name="Ortiz-Santana B."/>
            <person name="Ovrebo C."/>
            <person name="Racz N."/>
            <person name="Riley R."/>
            <person name="Savchenko A."/>
            <person name="Shiryaev A."/>
            <person name="Soop K."/>
            <person name="Spirin V."/>
            <person name="Szebenyi C."/>
            <person name="Tomsovsky M."/>
            <person name="Tulloss R.E."/>
            <person name="Uehling J."/>
            <person name="Grigoriev I.V."/>
            <person name="Vagvolgyi C."/>
            <person name="Papp T."/>
            <person name="Martin F.M."/>
            <person name="Miettinen O."/>
            <person name="Hibbett D.S."/>
            <person name="Nagy L.G."/>
        </authorList>
    </citation>
    <scope>NUCLEOTIDE SEQUENCE [LARGE SCALE GENOMIC DNA]</scope>
    <source>
        <strain evidence="2 3">HHB13444</strain>
    </source>
</reference>
<protein>
    <submittedName>
        <fullName evidence="2">Uncharacterized protein</fullName>
    </submittedName>
</protein>
<dbReference type="AlphaFoldDB" id="A0A5C3PJP7"/>
<gene>
    <name evidence="2" type="ORF">K466DRAFT_409349</name>
</gene>